<feature type="region of interest" description="Disordered" evidence="1">
    <location>
        <begin position="423"/>
        <end position="554"/>
    </location>
</feature>
<gene>
    <name evidence="3" type="ORF">CGLY_04795</name>
</gene>
<evidence type="ECO:0000313" key="3">
    <source>
        <dbReference type="EMBL" id="AHW63407.1"/>
    </source>
</evidence>
<feature type="compositionally biased region" description="Acidic residues" evidence="1">
    <location>
        <begin position="530"/>
        <end position="554"/>
    </location>
</feature>
<evidence type="ECO:0000256" key="1">
    <source>
        <dbReference type="SAM" id="MobiDB-lite"/>
    </source>
</evidence>
<dbReference type="STRING" id="1404245.CGLY_04795"/>
<organism evidence="3 4">
    <name type="scientific">Corynebacterium glyciniphilum AJ 3170</name>
    <dbReference type="NCBI Taxonomy" id="1404245"/>
    <lineage>
        <taxon>Bacteria</taxon>
        <taxon>Bacillati</taxon>
        <taxon>Actinomycetota</taxon>
        <taxon>Actinomycetes</taxon>
        <taxon>Mycobacteriales</taxon>
        <taxon>Corynebacteriaceae</taxon>
        <taxon>Corynebacterium</taxon>
    </lineage>
</organism>
<dbReference type="HOGENOM" id="CLU_020665_2_0_11"/>
<dbReference type="Pfam" id="PF19877">
    <property type="entry name" value="DUF6350"/>
    <property type="match status" value="1"/>
</dbReference>
<evidence type="ECO:0000313" key="4">
    <source>
        <dbReference type="Proteomes" id="UP000023703"/>
    </source>
</evidence>
<feature type="compositionally biased region" description="Acidic residues" evidence="1">
    <location>
        <begin position="510"/>
        <end position="521"/>
    </location>
</feature>
<feature type="transmembrane region" description="Helical" evidence="2">
    <location>
        <begin position="67"/>
        <end position="87"/>
    </location>
</feature>
<feature type="transmembrane region" description="Helical" evidence="2">
    <location>
        <begin position="302"/>
        <end position="319"/>
    </location>
</feature>
<feature type="transmembrane region" description="Helical" evidence="2">
    <location>
        <begin position="392"/>
        <end position="415"/>
    </location>
</feature>
<name>X5DRY3_9CORY</name>
<feature type="compositionally biased region" description="Acidic residues" evidence="1">
    <location>
        <begin position="429"/>
        <end position="443"/>
    </location>
</feature>
<feature type="transmembrane region" description="Helical" evidence="2">
    <location>
        <begin position="151"/>
        <end position="172"/>
    </location>
</feature>
<dbReference type="InterPro" id="IPR045931">
    <property type="entry name" value="DUF6350"/>
</dbReference>
<feature type="compositionally biased region" description="Acidic residues" evidence="1">
    <location>
        <begin position="486"/>
        <end position="502"/>
    </location>
</feature>
<feature type="transmembrane region" description="Helical" evidence="2">
    <location>
        <begin position="225"/>
        <end position="249"/>
    </location>
</feature>
<reference evidence="3 4" key="1">
    <citation type="journal article" date="2015" name="Int. J. Syst. Evol. Microbiol.">
        <title>Revisiting Corynebacterium glyciniphilum (ex Kubota et al., 1972) sp. nov., nom. rev., isolated from putrefied banana.</title>
        <authorList>
            <person name="Al-Dilaimi A."/>
            <person name="Bednarz H."/>
            <person name="Lomker A."/>
            <person name="Niehaus K."/>
            <person name="Kalinowski J."/>
            <person name="Ruckert C."/>
        </authorList>
    </citation>
    <scope>NUCLEOTIDE SEQUENCE [LARGE SCALE GENOMIC DNA]</scope>
    <source>
        <strain evidence="3">AJ 3170</strain>
    </source>
</reference>
<evidence type="ECO:0000256" key="2">
    <source>
        <dbReference type="SAM" id="Phobius"/>
    </source>
</evidence>
<feature type="compositionally biased region" description="Acidic residues" evidence="1">
    <location>
        <begin position="455"/>
        <end position="470"/>
    </location>
</feature>
<sequence>MAGEHGRVPSRATDTSDRPATGVRGAAGVGAADSTAAPVAGARGIRGKLSSWWALWGPHVRRFAPTILVSHAVTLAVAIALAVLIGIGETFTAVPAMVGSFWMVANLAPVGFTGAQLGIVPLLPAALIVLVHSRRIRRTCGTQITVRNIRVFAVLAVVVPMVLTVLAWLALWDASHVFAVTPPNLAVALLSTALLNGFVFVVGLGPKIWRALLLRRGLPTWPVEATRLAGSFVRWMLAAGLVVTLVQLLLNMSVVADAYSIAPDAWGKLGLSVLSVLYLPNLAVGASGILMGSEMHVGDASASLFAVTNANLPPLPALAAVPHSGLPLGELFLVVPALVALVIVYRFFAARTFVESPVFTALGAGVASGIVGLLVSLAAGGTLGVYGSAGPLLWLTPLVFACWIVVPALVVFAWVSRRGARVTETAGGDTEDIEDTSAVDSAEDGTHEREREDFQEPEPETDAEGAEDAEGAQNATEPEGPGAGDGTDDAEDDGDTEDDPTASDETAVPDAEDAEDAEDADGSNAAEEAASAEEDQAGLTEPEETDVEDEDTTQ</sequence>
<keyword evidence="2" id="KW-0812">Transmembrane</keyword>
<accession>X5DRY3</accession>
<dbReference type="KEGG" id="cgy:CGLY_04795"/>
<proteinExistence type="predicted"/>
<keyword evidence="2" id="KW-1133">Transmembrane helix</keyword>
<feature type="transmembrane region" description="Helical" evidence="2">
    <location>
        <begin position="184"/>
        <end position="204"/>
    </location>
</feature>
<feature type="compositionally biased region" description="Basic and acidic residues" evidence="1">
    <location>
        <begin position="444"/>
        <end position="454"/>
    </location>
</feature>
<dbReference type="eggNOG" id="ENOG5033EIZ">
    <property type="taxonomic scope" value="Bacteria"/>
</dbReference>
<dbReference type="AlphaFoldDB" id="X5DRY3"/>
<keyword evidence="4" id="KW-1185">Reference proteome</keyword>
<keyword evidence="2" id="KW-0472">Membrane</keyword>
<protein>
    <submittedName>
        <fullName evidence="3">Uncharacterized protein</fullName>
    </submittedName>
</protein>
<dbReference type="Proteomes" id="UP000023703">
    <property type="component" value="Chromosome"/>
</dbReference>
<dbReference type="EMBL" id="CP006842">
    <property type="protein sequence ID" value="AHW63407.1"/>
    <property type="molecule type" value="Genomic_DNA"/>
</dbReference>
<feature type="transmembrane region" description="Helical" evidence="2">
    <location>
        <begin position="107"/>
        <end position="131"/>
    </location>
</feature>
<feature type="region of interest" description="Disordered" evidence="1">
    <location>
        <begin position="1"/>
        <end position="29"/>
    </location>
</feature>
<feature type="transmembrane region" description="Helical" evidence="2">
    <location>
        <begin position="331"/>
        <end position="349"/>
    </location>
</feature>
<feature type="transmembrane region" description="Helical" evidence="2">
    <location>
        <begin position="269"/>
        <end position="290"/>
    </location>
</feature>
<feature type="transmembrane region" description="Helical" evidence="2">
    <location>
        <begin position="361"/>
        <end position="386"/>
    </location>
</feature>
<feature type="compositionally biased region" description="Low complexity" evidence="1">
    <location>
        <begin position="471"/>
        <end position="480"/>
    </location>
</feature>